<proteinExistence type="predicted"/>
<evidence type="ECO:0000256" key="5">
    <source>
        <dbReference type="ARBA" id="ARBA00023237"/>
    </source>
</evidence>
<evidence type="ECO:0000256" key="2">
    <source>
        <dbReference type="ARBA" id="ARBA00022452"/>
    </source>
</evidence>
<dbReference type="PANTHER" id="PTHR30026">
    <property type="entry name" value="OUTER MEMBRANE PROTEIN TOLC"/>
    <property type="match status" value="1"/>
</dbReference>
<dbReference type="GO" id="GO:0015288">
    <property type="term" value="F:porin activity"/>
    <property type="evidence" value="ECO:0007669"/>
    <property type="project" value="TreeGrafter"/>
</dbReference>
<protein>
    <submittedName>
        <fullName evidence="7">Transporter</fullName>
    </submittedName>
</protein>
<evidence type="ECO:0000256" key="6">
    <source>
        <dbReference type="SAM" id="SignalP"/>
    </source>
</evidence>
<dbReference type="SUPFAM" id="SSF56954">
    <property type="entry name" value="Outer membrane efflux proteins (OEP)"/>
    <property type="match status" value="1"/>
</dbReference>
<comment type="subcellular location">
    <subcellularLocation>
        <location evidence="1">Cell outer membrane</location>
    </subcellularLocation>
</comment>
<dbReference type="PATRIC" id="fig|128780.6.peg.1387"/>
<accession>A0A0S1AYG3</accession>
<feature type="chain" id="PRO_5006588603" evidence="6">
    <location>
        <begin position="23"/>
        <end position="418"/>
    </location>
</feature>
<dbReference type="Proteomes" id="UP000061010">
    <property type="component" value="Chromosome"/>
</dbReference>
<keyword evidence="6" id="KW-0732">Signal</keyword>
<dbReference type="PANTHER" id="PTHR30026:SF20">
    <property type="entry name" value="OUTER MEMBRANE PROTEIN TOLC"/>
    <property type="match status" value="1"/>
</dbReference>
<dbReference type="InterPro" id="IPR051906">
    <property type="entry name" value="TolC-like"/>
</dbReference>
<evidence type="ECO:0000256" key="4">
    <source>
        <dbReference type="ARBA" id="ARBA00023136"/>
    </source>
</evidence>
<gene>
    <name evidence="7" type="ORF">AOT14_13750</name>
</gene>
<organism evidence="7 8">
    <name type="scientific">Stenotrophomonas acidaminiphila</name>
    <dbReference type="NCBI Taxonomy" id="128780"/>
    <lineage>
        <taxon>Bacteria</taxon>
        <taxon>Pseudomonadati</taxon>
        <taxon>Pseudomonadota</taxon>
        <taxon>Gammaproteobacteria</taxon>
        <taxon>Lysobacterales</taxon>
        <taxon>Lysobacteraceae</taxon>
        <taxon>Stenotrophomonas</taxon>
    </lineage>
</organism>
<keyword evidence="3" id="KW-0812">Transmembrane</keyword>
<reference evidence="7 8" key="1">
    <citation type="journal article" date="2015" name="Genome Announc.">
        <title>Complete Genome Sequencing of Stenotrophomonas acidaminiphila ZAC14D2_NAIMI4_2, a Multidrug-Resistant Strain Isolated from Sediments of a Polluted River in Mexico, Uncovers New Antibiotic Resistance Genes and a Novel Class-II Lasso Peptide Biosynthesis Gene Cluster.</title>
        <authorList>
            <person name="Vinuesa P."/>
            <person name="Ochoa-Sanchez L.E."/>
        </authorList>
    </citation>
    <scope>NUCLEOTIDE SEQUENCE [LARGE SCALE GENOMIC DNA]</scope>
    <source>
        <strain evidence="7 8">ZAC14D2_NAIMI4_2</strain>
    </source>
</reference>
<sequence length="418" mass="44775" precursor="true">MRRLRSTLALVACLALPGVAPAATDAGYLPPETLVLQAIAAHPQVQAAAAGARRAEAEARGLAAGAHEPTLSLMSQQRRVHGGLDYREYEAQLTRGVRLPGKARLDRELGRLGREVAGLQLADAEHQAARLLLVQWMEWLRAEGGVAQAQAQLELVQRDRDAIARRVTAGDAARRDLDSAQAALSQAHAQATAAAARCEAARIALRTTFPSIPLPGRAPALPEPVADDAGAQLHIDHIVSRSHEIGAAEREAERLGRAALRARAERRPDPSVGLRWLDERGGEERSLGVVVSIPFGGAARSATADAQRASAEAGSAMAESMRRMIQREAEQTVRHADAAWRLWRDSRQALEAVRASTAKVRRAYALGEAGIAELIAAQRQEQESALAESDARANALEAALLIRVDAHELWHDAGDNDA</sequence>
<dbReference type="RefSeq" id="WP_054664556.1">
    <property type="nucleotide sequence ID" value="NZ_JAMHDZ010000001.1"/>
</dbReference>
<evidence type="ECO:0000313" key="8">
    <source>
        <dbReference type="Proteomes" id="UP000061010"/>
    </source>
</evidence>
<evidence type="ECO:0000313" key="7">
    <source>
        <dbReference type="EMBL" id="ALJ27778.1"/>
    </source>
</evidence>
<name>A0A0S1AYG3_9GAMM</name>
<dbReference type="GO" id="GO:0009279">
    <property type="term" value="C:cell outer membrane"/>
    <property type="evidence" value="ECO:0007669"/>
    <property type="project" value="UniProtKB-SubCell"/>
</dbReference>
<keyword evidence="8" id="KW-1185">Reference proteome</keyword>
<dbReference type="KEGG" id="sacz:AOT14_13750"/>
<dbReference type="GO" id="GO:1990281">
    <property type="term" value="C:efflux pump complex"/>
    <property type="evidence" value="ECO:0007669"/>
    <property type="project" value="TreeGrafter"/>
</dbReference>
<dbReference type="EMBL" id="CP012900">
    <property type="protein sequence ID" value="ALJ27778.1"/>
    <property type="molecule type" value="Genomic_DNA"/>
</dbReference>
<dbReference type="OrthoDB" id="7616984at2"/>
<keyword evidence="2" id="KW-1134">Transmembrane beta strand</keyword>
<evidence type="ECO:0000256" key="3">
    <source>
        <dbReference type="ARBA" id="ARBA00022692"/>
    </source>
</evidence>
<keyword evidence="5" id="KW-0998">Cell outer membrane</keyword>
<dbReference type="GO" id="GO:0015562">
    <property type="term" value="F:efflux transmembrane transporter activity"/>
    <property type="evidence" value="ECO:0007669"/>
    <property type="project" value="InterPro"/>
</dbReference>
<dbReference type="AlphaFoldDB" id="A0A0S1AYG3"/>
<keyword evidence="4" id="KW-0472">Membrane</keyword>
<evidence type="ECO:0000256" key="1">
    <source>
        <dbReference type="ARBA" id="ARBA00004442"/>
    </source>
</evidence>
<feature type="signal peptide" evidence="6">
    <location>
        <begin position="1"/>
        <end position="22"/>
    </location>
</feature>
<dbReference type="Gene3D" id="1.20.1600.10">
    <property type="entry name" value="Outer membrane efflux proteins (OEP)"/>
    <property type="match status" value="1"/>
</dbReference>